<proteinExistence type="predicted"/>
<accession>A0A7W5GDE3</accession>
<evidence type="ECO:0000313" key="4">
    <source>
        <dbReference type="Proteomes" id="UP000518605"/>
    </source>
</evidence>
<dbReference type="RefSeq" id="WP_183569186.1">
    <property type="nucleotide sequence ID" value="NZ_CBCSLB010000002.1"/>
</dbReference>
<protein>
    <recommendedName>
        <fullName evidence="2">SWIM-type domain-containing protein</fullName>
    </recommendedName>
</protein>
<evidence type="ECO:0000313" key="3">
    <source>
        <dbReference type="EMBL" id="MBB3154947.1"/>
    </source>
</evidence>
<name>A0A7W5GDE3_9BACL</name>
<keyword evidence="1" id="KW-0479">Metal-binding</keyword>
<keyword evidence="4" id="KW-1185">Reference proteome</keyword>
<dbReference type="Pfam" id="PF04434">
    <property type="entry name" value="SWIM"/>
    <property type="match status" value="1"/>
</dbReference>
<gene>
    <name evidence="3" type="ORF">FHS16_005046</name>
</gene>
<sequence length="538" mass="62531">MSVMHLNEKLHALMEQQLNVHVETTIMKRGWQYYMEGKVNSANEGSQDHLYGVVKGSDLYAVILDAGNLRYSSCTCPYSGFCKHMAAVYFQYCSQQEGGHTLAERSYFRLLGLSSASNFVKNKPSVQEAPQPEAAPVIQRDPGESATALEWFAWMEATHGETWRKCRHSLHALQPLLSSLKGLSKDWEKRMQRLHWSTAIIFVLEQAERAINTVDSFSRYYHEMSFIRMAEPWIEHLYTLVSELAPAEMEPREEAWADALIAHVKLWASSTERQLFDWEYMYLAFCEKLAENRSWFEGELSAMVEQSGEEAPESVNKAFLHTAIGIMYFLDRQDKEAIEHFSLTEFERSQKVMYPCAAQRMEEGRWELVAEWMSFLFERVNKGKNGRSVGPFVTLCRRADLDRPDMPVWSEYMTQLLPHSYSELSDHWLDQKRYEEWADLQMLVGSRPEDVGAHALREIAKLAPRALMPLYHQSVEASIQTRNRQGYRVAVKQLKKLEKLYKADKDAVRWEQYIGGLVHKHQRLRAFQEELWKGKIVT</sequence>
<dbReference type="AlphaFoldDB" id="A0A7W5GDE3"/>
<comment type="caution">
    <text evidence="3">The sequence shown here is derived from an EMBL/GenBank/DDBJ whole genome shotgun (WGS) entry which is preliminary data.</text>
</comment>
<keyword evidence="1" id="KW-0863">Zinc-finger</keyword>
<reference evidence="3 4" key="1">
    <citation type="submission" date="2020-08" db="EMBL/GenBank/DDBJ databases">
        <title>Genomic Encyclopedia of Type Strains, Phase III (KMG-III): the genomes of soil and plant-associated and newly described type strains.</title>
        <authorList>
            <person name="Whitman W."/>
        </authorList>
    </citation>
    <scope>NUCLEOTIDE SEQUENCE [LARGE SCALE GENOMIC DNA]</scope>
    <source>
        <strain evidence="3 4">CECT 8234</strain>
    </source>
</reference>
<evidence type="ECO:0000256" key="1">
    <source>
        <dbReference type="PROSITE-ProRule" id="PRU00325"/>
    </source>
</evidence>
<dbReference type="PROSITE" id="PS50966">
    <property type="entry name" value="ZF_SWIM"/>
    <property type="match status" value="1"/>
</dbReference>
<dbReference type="GO" id="GO:0008270">
    <property type="term" value="F:zinc ion binding"/>
    <property type="evidence" value="ECO:0007669"/>
    <property type="project" value="UniProtKB-KW"/>
</dbReference>
<evidence type="ECO:0000259" key="2">
    <source>
        <dbReference type="PROSITE" id="PS50966"/>
    </source>
</evidence>
<organism evidence="3 4">
    <name type="scientific">Paenibacillus endophyticus</name>
    <dbReference type="NCBI Taxonomy" id="1294268"/>
    <lineage>
        <taxon>Bacteria</taxon>
        <taxon>Bacillati</taxon>
        <taxon>Bacillota</taxon>
        <taxon>Bacilli</taxon>
        <taxon>Bacillales</taxon>
        <taxon>Paenibacillaceae</taxon>
        <taxon>Paenibacillus</taxon>
    </lineage>
</organism>
<feature type="domain" description="SWIM-type" evidence="2">
    <location>
        <begin position="60"/>
        <end position="93"/>
    </location>
</feature>
<dbReference type="EMBL" id="JACHXW010000020">
    <property type="protein sequence ID" value="MBB3154947.1"/>
    <property type="molecule type" value="Genomic_DNA"/>
</dbReference>
<dbReference type="Proteomes" id="UP000518605">
    <property type="component" value="Unassembled WGS sequence"/>
</dbReference>
<dbReference type="InterPro" id="IPR007527">
    <property type="entry name" value="Znf_SWIM"/>
</dbReference>
<keyword evidence="1" id="KW-0862">Zinc</keyword>